<feature type="domain" description="Calcineurin-like phosphoesterase" evidence="1">
    <location>
        <begin position="166"/>
        <end position="420"/>
    </location>
</feature>
<dbReference type="CDD" id="cd07383">
    <property type="entry name" value="MPP_Dcr2"/>
    <property type="match status" value="1"/>
</dbReference>
<organism evidence="2 3">
    <name type="scientific">Fusarium oxysporum f. sp. radicis-cucumerinum</name>
    <dbReference type="NCBI Taxonomy" id="327505"/>
    <lineage>
        <taxon>Eukaryota</taxon>
        <taxon>Fungi</taxon>
        <taxon>Dikarya</taxon>
        <taxon>Ascomycota</taxon>
        <taxon>Pezizomycotina</taxon>
        <taxon>Sordariomycetes</taxon>
        <taxon>Hypocreomycetidae</taxon>
        <taxon>Hypocreales</taxon>
        <taxon>Nectriaceae</taxon>
        <taxon>Fusarium</taxon>
        <taxon>Fusarium oxysporum species complex</taxon>
    </lineage>
</organism>
<dbReference type="Proteomes" id="UP000219602">
    <property type="component" value="Unassembled WGS sequence"/>
</dbReference>
<dbReference type="Gene3D" id="3.60.21.10">
    <property type="match status" value="1"/>
</dbReference>
<dbReference type="GO" id="GO:0005737">
    <property type="term" value="C:cytoplasm"/>
    <property type="evidence" value="ECO:0007669"/>
    <property type="project" value="TreeGrafter"/>
</dbReference>
<comment type="caution">
    <text evidence="2">The sequence shown here is derived from an EMBL/GenBank/DDBJ whole genome shotgun (WGS) entry which is preliminary data.</text>
</comment>
<protein>
    <recommendedName>
        <fullName evidence="1">Calcineurin-like phosphoesterase domain-containing protein</fullName>
    </recommendedName>
</protein>
<evidence type="ECO:0000259" key="1">
    <source>
        <dbReference type="Pfam" id="PF00149"/>
    </source>
</evidence>
<dbReference type="AlphaFoldDB" id="A0A2H3G086"/>
<sequence>MSTPSAVVVTDLTIYIPPLDVKPDAQTWHRIDKNLILDKSPRKAWLYVALAHENTLKAEDLVVIDISVGAAPPDSRSGDPWEKRPGGIWVLKGQVSGMVNRAVTQVDVLFGTDAVDPRPQWVLLSSFLQLDGSPEAPVARLTVLRGRAEPIPAARSALRVGEDGKFKIVQISDMHMVTGVGECKDAIDAQGKDLPVSAADPLTVDFVGSILDIEKPDLVVLTGDQLHHDIFDSQTALFKAVAPIIERSIPFAVVFGNHDSEGMHALPRSAQMLILQNLPLSLCSAGQEGLCGTGNYYLQIRAREPSQSSLSTLYFLDSHAGIQSEVKTPDYDCIKPSQINWFTKTSQGLRTKRENDKDNQPFHQSLVFQHIPLPEFGNHRLKIHSGHRGEPTEGPSFNSRFYDALVKEDISVLACGHDHVNDFCALLPPRMQQNGVITPHNGPWLCYAGCAGFGGYCSYNGKRYHRRSRVWELNTRAGSLKTWMRVEYKEDRVDEMALVENGVIPESLLTN</sequence>
<proteinExistence type="predicted"/>
<dbReference type="SUPFAM" id="SSF56300">
    <property type="entry name" value="Metallo-dependent phosphatases"/>
    <property type="match status" value="1"/>
</dbReference>
<gene>
    <name evidence="2" type="ORF">AU210_016324</name>
</gene>
<dbReference type="EMBL" id="MABQ02000013">
    <property type="protein sequence ID" value="PCD21358.1"/>
    <property type="molecule type" value="Genomic_DNA"/>
</dbReference>
<name>A0A2H3G086_FUSOX</name>
<dbReference type="GO" id="GO:0004721">
    <property type="term" value="F:phosphoprotein phosphatase activity"/>
    <property type="evidence" value="ECO:0007669"/>
    <property type="project" value="TreeGrafter"/>
</dbReference>
<evidence type="ECO:0000313" key="2">
    <source>
        <dbReference type="EMBL" id="PCD21358.1"/>
    </source>
</evidence>
<accession>A0A2H3G086</accession>
<dbReference type="Pfam" id="PF00149">
    <property type="entry name" value="Metallophos"/>
    <property type="match status" value="1"/>
</dbReference>
<dbReference type="STRING" id="327505.A0A2H3G086"/>
<dbReference type="PANTHER" id="PTHR32440:SF0">
    <property type="entry name" value="PHOSPHATASE DCR2-RELATED"/>
    <property type="match status" value="1"/>
</dbReference>
<evidence type="ECO:0000313" key="3">
    <source>
        <dbReference type="Proteomes" id="UP000219602"/>
    </source>
</evidence>
<reference evidence="2 3" key="2">
    <citation type="journal article" date="2017" name="Sci. Rep.">
        <title>A mobile pathogenicity chromosome in Fusarium oxysporum for infection of multiple cucurbit species.</title>
        <authorList>
            <person name="van Dam P."/>
            <person name="Fokkens L."/>
            <person name="Ayukawa Y."/>
            <person name="van der Gragt M."/>
            <person name="Ter Horst A."/>
            <person name="Brankovics B."/>
            <person name="Houterman P.M."/>
            <person name="Arie T."/>
            <person name="Rep M."/>
        </authorList>
    </citation>
    <scope>NUCLEOTIDE SEQUENCE [LARGE SCALE GENOMIC DNA]</scope>
    <source>
        <strain evidence="2 3">Forc016</strain>
    </source>
</reference>
<dbReference type="PANTHER" id="PTHR32440">
    <property type="entry name" value="PHOSPHATASE DCR2-RELATED-RELATED"/>
    <property type="match status" value="1"/>
</dbReference>
<dbReference type="InterPro" id="IPR029052">
    <property type="entry name" value="Metallo-depent_PP-like"/>
</dbReference>
<reference evidence="2 3" key="1">
    <citation type="journal article" date="2016" name="Environ. Microbiol.">
        <title>Effector profiles distinguish formae speciales of Fusarium oxysporum.</title>
        <authorList>
            <person name="van Dam P."/>
            <person name="Fokkens L."/>
            <person name="Schmidt S.M."/>
            <person name="Linmans J.H."/>
            <person name="Kistler H.C."/>
            <person name="Ma L.J."/>
            <person name="Rep M."/>
        </authorList>
    </citation>
    <scope>NUCLEOTIDE SEQUENCE [LARGE SCALE GENOMIC DNA]</scope>
    <source>
        <strain evidence="2 3">Forc016</strain>
    </source>
</reference>
<dbReference type="InterPro" id="IPR004843">
    <property type="entry name" value="Calcineurin-like_PHP"/>
</dbReference>